<evidence type="ECO:0000256" key="2">
    <source>
        <dbReference type="SAM" id="Phobius"/>
    </source>
</evidence>
<reference evidence="3 4" key="1">
    <citation type="journal article" date="2024" name="bioRxiv">
        <title>A reference genome for Trichogramma kaykai: A tiny desert-dwelling parasitoid wasp with competing sex-ratio distorters.</title>
        <authorList>
            <person name="Culotta J."/>
            <person name="Lindsey A.R."/>
        </authorList>
    </citation>
    <scope>NUCLEOTIDE SEQUENCE [LARGE SCALE GENOMIC DNA]</scope>
    <source>
        <strain evidence="3 4">KSX58</strain>
    </source>
</reference>
<accession>A0ABD2XE82</accession>
<keyword evidence="2" id="KW-0472">Membrane</keyword>
<feature type="transmembrane region" description="Helical" evidence="2">
    <location>
        <begin position="12"/>
        <end position="30"/>
    </location>
</feature>
<organism evidence="3 4">
    <name type="scientific">Trichogramma kaykai</name>
    <dbReference type="NCBI Taxonomy" id="54128"/>
    <lineage>
        <taxon>Eukaryota</taxon>
        <taxon>Metazoa</taxon>
        <taxon>Ecdysozoa</taxon>
        <taxon>Arthropoda</taxon>
        <taxon>Hexapoda</taxon>
        <taxon>Insecta</taxon>
        <taxon>Pterygota</taxon>
        <taxon>Neoptera</taxon>
        <taxon>Endopterygota</taxon>
        <taxon>Hymenoptera</taxon>
        <taxon>Apocrita</taxon>
        <taxon>Proctotrupomorpha</taxon>
        <taxon>Chalcidoidea</taxon>
        <taxon>Trichogrammatidae</taxon>
        <taxon>Trichogramma</taxon>
    </lineage>
</organism>
<name>A0ABD2XE82_9HYME</name>
<proteinExistence type="predicted"/>
<evidence type="ECO:0008006" key="5">
    <source>
        <dbReference type="Google" id="ProtNLM"/>
    </source>
</evidence>
<keyword evidence="4" id="KW-1185">Reference proteome</keyword>
<evidence type="ECO:0000256" key="1">
    <source>
        <dbReference type="SAM" id="MobiDB-lite"/>
    </source>
</evidence>
<keyword evidence="2" id="KW-1133">Transmembrane helix</keyword>
<keyword evidence="2" id="KW-0812">Transmembrane</keyword>
<sequence length="376" mass="42134">MADHRTLVDRLFWITLLFVTFDILVALVAASTDYPNYHQLGLESSEVCHPLGKTQTINIGSLKENALIIKQSHKFESRRTEMKCKFKVQAPFERGLFAVIQKMSLRSHVVNGTVECLDYIRFLSENGGSSDRYCGKLETIDGTRRLVKSSFDDEYDDDDDDSKEDSSEEEKIVKGFDELSRKGKITTEVFVSKQLLKRGEKLDLIIAFTPFIDCEIFKNGVFGASSVNGQRKCIESKLHCDDVINCASSHCSDEYDCNNKRNGEIKKLLREDQEAKTKVTYAAVTGLLICLIILSLCLWACRKYKKLCWSSDCAGPSVVNDSAVQLPMQRRDHSVSHPLPVSSAPMLEVVSNSPDKDLPPSYDSLFPSAANTTDNA</sequence>
<protein>
    <recommendedName>
        <fullName evidence="5">CUB domain-containing protein</fullName>
    </recommendedName>
</protein>
<feature type="region of interest" description="Disordered" evidence="1">
    <location>
        <begin position="350"/>
        <end position="376"/>
    </location>
</feature>
<dbReference type="EMBL" id="JBJJXI010000032">
    <property type="protein sequence ID" value="KAL3403199.1"/>
    <property type="molecule type" value="Genomic_DNA"/>
</dbReference>
<evidence type="ECO:0000313" key="4">
    <source>
        <dbReference type="Proteomes" id="UP001627154"/>
    </source>
</evidence>
<dbReference type="Proteomes" id="UP001627154">
    <property type="component" value="Unassembled WGS sequence"/>
</dbReference>
<feature type="transmembrane region" description="Helical" evidence="2">
    <location>
        <begin position="279"/>
        <end position="301"/>
    </location>
</feature>
<dbReference type="AlphaFoldDB" id="A0ABD2XE82"/>
<evidence type="ECO:0000313" key="3">
    <source>
        <dbReference type="EMBL" id="KAL3403199.1"/>
    </source>
</evidence>
<comment type="caution">
    <text evidence="3">The sequence shown here is derived from an EMBL/GenBank/DDBJ whole genome shotgun (WGS) entry which is preliminary data.</text>
</comment>
<gene>
    <name evidence="3" type="ORF">TKK_004309</name>
</gene>